<feature type="compositionally biased region" description="Low complexity" evidence="2">
    <location>
        <begin position="184"/>
        <end position="202"/>
    </location>
</feature>
<accession>A0ABR3JWM3</accession>
<dbReference type="SUPFAM" id="SSF48371">
    <property type="entry name" value="ARM repeat"/>
    <property type="match status" value="1"/>
</dbReference>
<feature type="compositionally biased region" description="Basic and acidic residues" evidence="2">
    <location>
        <begin position="1150"/>
        <end position="1163"/>
    </location>
</feature>
<feature type="region of interest" description="Disordered" evidence="2">
    <location>
        <begin position="176"/>
        <end position="212"/>
    </location>
</feature>
<feature type="region of interest" description="Disordered" evidence="2">
    <location>
        <begin position="2138"/>
        <end position="2171"/>
    </location>
</feature>
<evidence type="ECO:0000313" key="4">
    <source>
        <dbReference type="EMBL" id="KAL0959605.1"/>
    </source>
</evidence>
<proteinExistence type="predicted"/>
<comment type="caution">
    <text evidence="4">The sequence shown here is derived from an EMBL/GenBank/DDBJ whole genome shotgun (WGS) entry which is preliminary data.</text>
</comment>
<feature type="compositionally biased region" description="Polar residues" evidence="2">
    <location>
        <begin position="86"/>
        <end position="99"/>
    </location>
</feature>
<evidence type="ECO:0000256" key="2">
    <source>
        <dbReference type="SAM" id="MobiDB-lite"/>
    </source>
</evidence>
<dbReference type="Proteomes" id="UP001556367">
    <property type="component" value="Unassembled WGS sequence"/>
</dbReference>
<feature type="compositionally biased region" description="Low complexity" evidence="2">
    <location>
        <begin position="117"/>
        <end position="130"/>
    </location>
</feature>
<feature type="region of interest" description="Disordered" evidence="2">
    <location>
        <begin position="1"/>
        <end position="163"/>
    </location>
</feature>
<name>A0ABR3JWM3_9AGAR</name>
<feature type="compositionally biased region" description="Polar residues" evidence="2">
    <location>
        <begin position="2143"/>
        <end position="2155"/>
    </location>
</feature>
<feature type="region of interest" description="Disordered" evidence="2">
    <location>
        <begin position="2198"/>
        <end position="2217"/>
    </location>
</feature>
<dbReference type="PANTHER" id="PTHR31781">
    <property type="entry name" value="UNC80"/>
    <property type="match status" value="1"/>
</dbReference>
<dbReference type="PANTHER" id="PTHR31781:SF1">
    <property type="entry name" value="PROTEIN UNC-80 HOMOLOG"/>
    <property type="match status" value="1"/>
</dbReference>
<feature type="domain" description="Protein UNC80 C-terminal" evidence="3">
    <location>
        <begin position="1440"/>
        <end position="1596"/>
    </location>
</feature>
<evidence type="ECO:0000313" key="5">
    <source>
        <dbReference type="Proteomes" id="UP001556367"/>
    </source>
</evidence>
<gene>
    <name evidence="4" type="ORF">HGRIS_011312</name>
</gene>
<organism evidence="4 5">
    <name type="scientific">Hohenbuehelia grisea</name>
    <dbReference type="NCBI Taxonomy" id="104357"/>
    <lineage>
        <taxon>Eukaryota</taxon>
        <taxon>Fungi</taxon>
        <taxon>Dikarya</taxon>
        <taxon>Basidiomycota</taxon>
        <taxon>Agaricomycotina</taxon>
        <taxon>Agaricomycetes</taxon>
        <taxon>Agaricomycetidae</taxon>
        <taxon>Agaricales</taxon>
        <taxon>Pleurotineae</taxon>
        <taxon>Pleurotaceae</taxon>
        <taxon>Hohenbuehelia</taxon>
    </lineage>
</organism>
<evidence type="ECO:0000259" key="3">
    <source>
        <dbReference type="Pfam" id="PF20262"/>
    </source>
</evidence>
<evidence type="ECO:0000256" key="1">
    <source>
        <dbReference type="SAM" id="Coils"/>
    </source>
</evidence>
<feature type="compositionally biased region" description="Polar residues" evidence="2">
    <location>
        <begin position="42"/>
        <end position="59"/>
    </location>
</feature>
<feature type="compositionally biased region" description="Low complexity" evidence="2">
    <location>
        <begin position="137"/>
        <end position="147"/>
    </location>
</feature>
<reference evidence="5" key="1">
    <citation type="submission" date="2024-06" db="EMBL/GenBank/DDBJ databases">
        <title>Multi-omics analyses provide insights into the biosynthesis of the anticancer antibiotic pleurotin in Hohenbuehelia grisea.</title>
        <authorList>
            <person name="Weaver J.A."/>
            <person name="Alberti F."/>
        </authorList>
    </citation>
    <scope>NUCLEOTIDE SEQUENCE [LARGE SCALE GENOMIC DNA]</scope>
    <source>
        <strain evidence="5">T-177</strain>
    </source>
</reference>
<protein>
    <recommendedName>
        <fullName evidence="3">Protein UNC80 C-terminal domain-containing protein</fullName>
    </recommendedName>
</protein>
<dbReference type="InterPro" id="IPR046460">
    <property type="entry name" value="UNC80_C"/>
</dbReference>
<keyword evidence="5" id="KW-1185">Reference proteome</keyword>
<keyword evidence="1" id="KW-0175">Coiled coil</keyword>
<feature type="compositionally biased region" description="Polar residues" evidence="2">
    <location>
        <begin position="1134"/>
        <end position="1146"/>
    </location>
</feature>
<sequence length="2352" mass="260602">MSSRDATGKRNAPTGPRHLLLSDPFTRRTASRSTRDEREPTSDTASPSISQPQLQSRRPTNPFDDARVVSSSPRELSESSRTSSPQPWTDKQTVTSPDGSSEGEINKSYFAGQQSVRSGFSSRSGSSSLRSSRRKPSSLAASLLSRPKTPDSANKPSHPAARWDQLRRHVLQPVRPASPASFQSPQATPTLSSASSTFTSLPPRAPTPKPSRLARLGFRQVVEQAREVALDHARRFALDIQRACWAARGGDTSRPRFEREMSTGSGVPTFNLPFMSNTSLPLSSHPTGIGFPTGKKHELRRPPSIQSFAGANRSGHSVQYLRGVVLQGINDGLTSHPLPLEGLILSTLLGPFLTQGGETKMDEERVMAIELFDVIARTWSPVDEYSVAARCLWCATVAIHVPPPVRYQVITNLGHVIASAWKGRPVVRPHSIVAVGQELYALLASINVSAQTNNLAEETALVKRIIADLSGSNIPAKFSSETYIAAKLIKEEIQLVSEELMQEARARGIEYNPSLNQRWLVMGMLEEPFPPSAIGSTGLMAALNSRRLTSLADGALMLLSVALDEPRKLANAKLVAHFIQSQVLTDIENLSGPGATRAKEMLSQVALKVICMETTRELTQWAASLISKWYTESSLKSMLDSFQSMLLRIIEHGDWANIVLTFTSAMLWLPHDVCEKLLLATLPTFNDRLADDSPPTPNIPLSSCLDRISAVFPRIFYKPLFSCAASSKEHIVVNHLRALLAIAKFLPDLWTRDAEMIAVALMSDAGPGKGSTVPAEEVTWGTARLGQSVLMFEVIGSIQSARRHKEGSSHSDQGLIDAVKFALSLEARLFVGLESKEKMKLIPPSQRLLFCILFRELRLLTRSLKAAPWLPRIVNWFMAYEEASRDYDIELAESLKNLEELYTMASQSPRANNRRSTMLFSPTVDAVMEPDAVTALTAKRPLLTSLTKGFLPKVLKLFVAVSALLSAEDYRRIGPLVWAQHMTGAGTSSIASACFLIMQFAEKAPPELLTTVEVDLRSSSALTKLDAINKISIIVNWRFQILSQHIIADRAHRPFKVARGPLPFVATDMGSSVFVPPEELEDLKDNLPLELRKQLAEIGWTSEDEVVDSRYQRIKTPLSILPAYQLDHMDNQHDLPSSASSPTLGSPGSPKKEFIDKVDDGGLLRRNSSTGGPMYGMKRRSIFVPSLSSVLPRLATLVFDEDFNVACAARHILLDLMRNDPALLTRPMLDFLAHEQKDVGQAATTMTAFLHVVSTLPPPMAHGLLNNLSGFIKYAIRVIVETPESLRDYAYAMPFISKLALQVQDMKFRDIRRAKIELFLIPSGAFWFPPTAPAAPIFPRSLSDIQKLYGPNSSPRGGLVYLTMVRISQNMFFTDILKQNPSDVQNIRKNMAQFVLPSLEPHSEPLSLELKDFAPRTAGFCSNIRDDALKMLSLMLARSHLLLVAQIFRSLSRHLNDRHELALLVDGINRILLAHGDDINIVAHGIIAFLVATTRFKRLFTTAGGYTFIMPILMKLYSEANDYPGVRSAVEYAVNRFHALHQDGFLYQSLEVITHMMKLRKVDQAWLSRRVFLLFSSLQKTTASNADIAGIHHANKRQEREALLLKSAEEQPQKLLPFLRSEPTGSRDRPTMGLQEEYETKPLNFGNFVRLILTVIAHDPTILRAELFLHLYRYLVPSLYHASTSSRSYLRDSIPALMELLMRLSSKAKTGDTTASENEEVEDIVSGTSMQNQMFEKSKTPNDPIAMRLDFLTLVAAYVRAGGDLESSSLSRVFELVRSMLKDCSHETSTSLSAFISDFTKCVLLRDHPPPVKLVTLFLTHLVPLVASFSSALDFSVVFDSIAQLTLNHVYSHSRPFADVVMQICTSALDFVQSEKLYMVTPFRKSLVSLLSHTIYLRDGDLLEIIHKRDPCYEFLSGIILPLVMILPTRSQLASSGIRLDATRLDLHPRTWFGFVYYAFFAGVGAESAPSSLLERAKSQVHIRRRRTPPMSERIAIIVTCVQIIKVILIRAEDDIKSYLPDIWSFLAAFLRPLLTDANARFAVEQPIHSNFTTPTHTPRNSGQFAGGSSSFSISAGLQSPSFQPEKGLQSPRVVDYLFWSLAELLCSYRTPLLLQMRMFLRERVIALDDELQGARPYLHMPQSPSSRRNSSTVFTKPRRSIYDSPSPAGSPKLATSFSYLNPRDVMFAAQDGRSPPAAFLTSSGSAPPGVATTSRGQEVTISAPMPSSIKRARSPGRGVSAARQVAKSAKVKGPGLVQDTYRRIRVVQTYFGYDSHLLPIPGESHLSGQPAHAGVVRSWTKREALIALEDEMKKLNEELEEMLRTAEEDIVIVTEHEEPASPLLASPLGSG</sequence>
<feature type="compositionally biased region" description="Low complexity" evidence="2">
    <location>
        <begin position="70"/>
        <end position="85"/>
    </location>
</feature>
<feature type="compositionally biased region" description="Polar residues" evidence="2">
    <location>
        <begin position="2201"/>
        <end position="2217"/>
    </location>
</feature>
<dbReference type="EMBL" id="JASNQZ010000002">
    <property type="protein sequence ID" value="KAL0959605.1"/>
    <property type="molecule type" value="Genomic_DNA"/>
</dbReference>
<feature type="coiled-coil region" evidence="1">
    <location>
        <begin position="2302"/>
        <end position="2337"/>
    </location>
</feature>
<dbReference type="InterPro" id="IPR016024">
    <property type="entry name" value="ARM-type_fold"/>
</dbReference>
<dbReference type="Pfam" id="PF20262">
    <property type="entry name" value="UNC80_C"/>
    <property type="match status" value="1"/>
</dbReference>
<feature type="region of interest" description="Disordered" evidence="2">
    <location>
        <begin position="1131"/>
        <end position="1172"/>
    </location>
</feature>